<dbReference type="EMBL" id="JAUPFM010000009">
    <property type="protein sequence ID" value="KAK2842304.1"/>
    <property type="molecule type" value="Genomic_DNA"/>
</dbReference>
<evidence type="ECO:0000256" key="4">
    <source>
        <dbReference type="SAM" id="SignalP"/>
    </source>
</evidence>
<dbReference type="PANTHER" id="PTHR10083:SF373">
    <property type="entry name" value="SERINE PEPTIDASE INHIBITOR, KUNITZ TYPE, 2"/>
    <property type="match status" value="1"/>
</dbReference>
<keyword evidence="4" id="KW-0732">Signal</keyword>
<dbReference type="PANTHER" id="PTHR10083">
    <property type="entry name" value="KUNITZ-TYPE PROTEASE INHIBITOR-RELATED"/>
    <property type="match status" value="1"/>
</dbReference>
<dbReference type="InterPro" id="IPR036880">
    <property type="entry name" value="Kunitz_BPTI_sf"/>
</dbReference>
<keyword evidence="1" id="KW-1015">Disulfide bond</keyword>
<protein>
    <recommendedName>
        <fullName evidence="5">BPTI/Kunitz inhibitor domain-containing protein</fullName>
    </recommendedName>
</protein>
<keyword evidence="7" id="KW-1185">Reference proteome</keyword>
<dbReference type="PRINTS" id="PR00759">
    <property type="entry name" value="BASICPTASE"/>
</dbReference>
<evidence type="ECO:0000256" key="3">
    <source>
        <dbReference type="SAM" id="Phobius"/>
    </source>
</evidence>
<accession>A0AA88SR75</accession>
<dbReference type="AlphaFoldDB" id="A0AA88SR75"/>
<dbReference type="Pfam" id="PF00014">
    <property type="entry name" value="Kunitz_BPTI"/>
    <property type="match status" value="2"/>
</dbReference>
<dbReference type="InterPro" id="IPR050098">
    <property type="entry name" value="TFPI/VKTCI-like"/>
</dbReference>
<dbReference type="Proteomes" id="UP001187415">
    <property type="component" value="Unassembled WGS sequence"/>
</dbReference>
<evidence type="ECO:0000259" key="5">
    <source>
        <dbReference type="PROSITE" id="PS50279"/>
    </source>
</evidence>
<dbReference type="GO" id="GO:0005615">
    <property type="term" value="C:extracellular space"/>
    <property type="evidence" value="ECO:0007669"/>
    <property type="project" value="TreeGrafter"/>
</dbReference>
<organism evidence="6 7">
    <name type="scientific">Channa striata</name>
    <name type="common">Snakehead murrel</name>
    <name type="synonym">Ophicephalus striatus</name>
    <dbReference type="NCBI Taxonomy" id="64152"/>
    <lineage>
        <taxon>Eukaryota</taxon>
        <taxon>Metazoa</taxon>
        <taxon>Chordata</taxon>
        <taxon>Craniata</taxon>
        <taxon>Vertebrata</taxon>
        <taxon>Euteleostomi</taxon>
        <taxon>Actinopterygii</taxon>
        <taxon>Neopterygii</taxon>
        <taxon>Teleostei</taxon>
        <taxon>Neoteleostei</taxon>
        <taxon>Acanthomorphata</taxon>
        <taxon>Anabantaria</taxon>
        <taxon>Anabantiformes</taxon>
        <taxon>Channoidei</taxon>
        <taxon>Channidae</taxon>
        <taxon>Channa</taxon>
    </lineage>
</organism>
<feature type="transmembrane region" description="Helical" evidence="3">
    <location>
        <begin position="163"/>
        <end position="187"/>
    </location>
</feature>
<feature type="domain" description="BPTI/Kunitz inhibitor" evidence="5">
    <location>
        <begin position="91"/>
        <end position="141"/>
    </location>
</feature>
<proteinExistence type="predicted"/>
<sequence>MKFQLFWGIAFAAVHLSHSNIPESCQQPQDEGVGTSFIFFLYYDSHYDQCSPFIFKGQGGNANRFRNELECIRNCSDKAEETYPEDVSKMCTLPKRMGDCGGNFLKYYYDAAHQKCKTFFWSGCHGNGNRFSDYFACNRTCAGIKHDKSTSDEPEEDDSEIPIAIICGVLLAVIVVAVLITAIVLTVQSKKKSPKKKVAEKSKDPQSASPLQEQGIEMA</sequence>
<evidence type="ECO:0000313" key="7">
    <source>
        <dbReference type="Proteomes" id="UP001187415"/>
    </source>
</evidence>
<feature type="signal peptide" evidence="4">
    <location>
        <begin position="1"/>
        <end position="19"/>
    </location>
</feature>
<gene>
    <name evidence="6" type="ORF">Q5P01_012504</name>
</gene>
<keyword evidence="3" id="KW-1133">Transmembrane helix</keyword>
<dbReference type="GO" id="GO:0004867">
    <property type="term" value="F:serine-type endopeptidase inhibitor activity"/>
    <property type="evidence" value="ECO:0007669"/>
    <property type="project" value="InterPro"/>
</dbReference>
<evidence type="ECO:0000256" key="1">
    <source>
        <dbReference type="ARBA" id="ARBA00023157"/>
    </source>
</evidence>
<evidence type="ECO:0000313" key="6">
    <source>
        <dbReference type="EMBL" id="KAK2842304.1"/>
    </source>
</evidence>
<dbReference type="CDD" id="cd22593">
    <property type="entry name" value="Kunitz_conkunitzin"/>
    <property type="match status" value="1"/>
</dbReference>
<name>A0AA88SR75_CHASR</name>
<dbReference type="InterPro" id="IPR002223">
    <property type="entry name" value="Kunitz_BPTI"/>
</dbReference>
<dbReference type="PROSITE" id="PS00280">
    <property type="entry name" value="BPTI_KUNITZ_1"/>
    <property type="match status" value="1"/>
</dbReference>
<keyword evidence="3" id="KW-0812">Transmembrane</keyword>
<dbReference type="InterPro" id="IPR020901">
    <property type="entry name" value="Prtase_inh_Kunz-CS"/>
</dbReference>
<reference evidence="6" key="1">
    <citation type="submission" date="2023-07" db="EMBL/GenBank/DDBJ databases">
        <title>Chromosome-level Genome Assembly of Striped Snakehead (Channa striata).</title>
        <authorList>
            <person name="Liu H."/>
        </authorList>
    </citation>
    <scope>NUCLEOTIDE SEQUENCE</scope>
    <source>
        <strain evidence="6">Gz</strain>
        <tissue evidence="6">Muscle</tissue>
    </source>
</reference>
<feature type="region of interest" description="Disordered" evidence="2">
    <location>
        <begin position="190"/>
        <end position="219"/>
    </location>
</feature>
<dbReference type="CDD" id="cd00109">
    <property type="entry name" value="Kunitz-type"/>
    <property type="match status" value="1"/>
</dbReference>
<evidence type="ECO:0000256" key="2">
    <source>
        <dbReference type="SAM" id="MobiDB-lite"/>
    </source>
</evidence>
<comment type="caution">
    <text evidence="6">The sequence shown here is derived from an EMBL/GenBank/DDBJ whole genome shotgun (WGS) entry which is preliminary data.</text>
</comment>
<dbReference type="PROSITE" id="PS50279">
    <property type="entry name" value="BPTI_KUNITZ_2"/>
    <property type="match status" value="2"/>
</dbReference>
<feature type="chain" id="PRO_5041694713" description="BPTI/Kunitz inhibitor domain-containing protein" evidence="4">
    <location>
        <begin position="20"/>
        <end position="219"/>
    </location>
</feature>
<keyword evidence="3" id="KW-0472">Membrane</keyword>
<dbReference type="SUPFAM" id="SSF57362">
    <property type="entry name" value="BPTI-like"/>
    <property type="match status" value="2"/>
</dbReference>
<dbReference type="SMART" id="SM00131">
    <property type="entry name" value="KU"/>
    <property type="match status" value="2"/>
</dbReference>
<feature type="domain" description="BPTI/Kunitz inhibitor" evidence="5">
    <location>
        <begin position="25"/>
        <end position="75"/>
    </location>
</feature>
<dbReference type="Gene3D" id="4.10.410.10">
    <property type="entry name" value="Pancreatic trypsin inhibitor Kunitz domain"/>
    <property type="match status" value="2"/>
</dbReference>